<accession>A0ABQ2K5H9</accession>
<feature type="region of interest" description="Disordered" evidence="1">
    <location>
        <begin position="185"/>
        <end position="315"/>
    </location>
</feature>
<evidence type="ECO:0008006" key="4">
    <source>
        <dbReference type="Google" id="ProtNLM"/>
    </source>
</evidence>
<comment type="caution">
    <text evidence="2">The sequence shown here is derived from an EMBL/GenBank/DDBJ whole genome shotgun (WGS) entry which is preliminary data.</text>
</comment>
<feature type="compositionally biased region" description="Low complexity" evidence="1">
    <location>
        <begin position="265"/>
        <end position="276"/>
    </location>
</feature>
<evidence type="ECO:0000313" key="3">
    <source>
        <dbReference type="Proteomes" id="UP000658127"/>
    </source>
</evidence>
<sequence>MNDPGARHPGDHIPLDQRYTGADPIEWCGAAVYPMYTEALPAGTTAVRLRAVSVMPPADVSGLGLGLTVQDGHVTLNGKSLAGVDIWSDALAEGVDISVTADAPDALFTLTPVWVAGSGTQQSWTGNYGIVVDLLPEGASTLWCSTGPGTPDFNELVVELSTVPGVDSGNAADSMPSALETMPLSIRPPAVMPPRAPSAAPLESRASAEPPPNPPTSVATSSNPPASTGMPSFPGAPSATQPSSPTPTGQRLAPPDPIATPTDPPAADAVTSASPVQAVASFGPPAPVIAPAEPESSPITAPPAQRAPQAASTGQGIGRALYDLGTAMNERGEHDSARALLTQAAEAGHSAAAYELGVLLLRAGDREGAERWWKAAAHDDPRAAASLTELPQLR</sequence>
<feature type="compositionally biased region" description="Low complexity" evidence="1">
    <location>
        <begin position="289"/>
        <end position="311"/>
    </location>
</feature>
<dbReference type="EMBL" id="BMNE01000001">
    <property type="protein sequence ID" value="GGN66381.1"/>
    <property type="molecule type" value="Genomic_DNA"/>
</dbReference>
<feature type="compositionally biased region" description="Pro residues" evidence="1">
    <location>
        <begin position="254"/>
        <end position="264"/>
    </location>
</feature>
<protein>
    <recommendedName>
        <fullName evidence="4">Tetratricopeptide repeat protein</fullName>
    </recommendedName>
</protein>
<dbReference type="Proteomes" id="UP000658127">
    <property type="component" value="Unassembled WGS sequence"/>
</dbReference>
<evidence type="ECO:0000313" key="2">
    <source>
        <dbReference type="EMBL" id="GGN66381.1"/>
    </source>
</evidence>
<keyword evidence="3" id="KW-1185">Reference proteome</keyword>
<organism evidence="2 3">
    <name type="scientific">Nocardia rhizosphaerihabitans</name>
    <dbReference type="NCBI Taxonomy" id="1691570"/>
    <lineage>
        <taxon>Bacteria</taxon>
        <taxon>Bacillati</taxon>
        <taxon>Actinomycetota</taxon>
        <taxon>Actinomycetes</taxon>
        <taxon>Mycobacteriales</taxon>
        <taxon>Nocardiaceae</taxon>
        <taxon>Nocardia</taxon>
    </lineage>
</organism>
<evidence type="ECO:0000256" key="1">
    <source>
        <dbReference type="SAM" id="MobiDB-lite"/>
    </source>
</evidence>
<dbReference type="Gene3D" id="1.25.40.10">
    <property type="entry name" value="Tetratricopeptide repeat domain"/>
    <property type="match status" value="1"/>
</dbReference>
<dbReference type="RefSeq" id="WP_189022648.1">
    <property type="nucleotide sequence ID" value="NZ_BMNE01000001.1"/>
</dbReference>
<dbReference type="SUPFAM" id="SSF81901">
    <property type="entry name" value="HCP-like"/>
    <property type="match status" value="1"/>
</dbReference>
<reference evidence="3" key="1">
    <citation type="journal article" date="2019" name="Int. J. Syst. Evol. Microbiol.">
        <title>The Global Catalogue of Microorganisms (GCM) 10K type strain sequencing project: providing services to taxonomists for standard genome sequencing and annotation.</title>
        <authorList>
            <consortium name="The Broad Institute Genomics Platform"/>
            <consortium name="The Broad Institute Genome Sequencing Center for Infectious Disease"/>
            <person name="Wu L."/>
            <person name="Ma J."/>
        </authorList>
    </citation>
    <scope>NUCLEOTIDE SEQUENCE [LARGE SCALE GENOMIC DNA]</scope>
    <source>
        <strain evidence="3">CGMCC 4.7329</strain>
    </source>
</reference>
<gene>
    <name evidence="2" type="ORF">GCM10011610_01320</name>
</gene>
<proteinExistence type="predicted"/>
<feature type="compositionally biased region" description="Polar residues" evidence="1">
    <location>
        <begin position="216"/>
        <end position="230"/>
    </location>
</feature>
<name>A0ABQ2K5H9_9NOCA</name>
<dbReference type="InterPro" id="IPR011990">
    <property type="entry name" value="TPR-like_helical_dom_sf"/>
</dbReference>
<feature type="compositionally biased region" description="Low complexity" evidence="1">
    <location>
        <begin position="235"/>
        <end position="250"/>
    </location>
</feature>